<dbReference type="PANTHER" id="PTHR35757:SF1">
    <property type="entry name" value="THERMOSOME SUBUNIT GAMMA"/>
    <property type="match status" value="1"/>
</dbReference>
<feature type="chain" id="PRO_5046940294" evidence="1">
    <location>
        <begin position="24"/>
        <end position="263"/>
    </location>
</feature>
<reference evidence="2" key="1">
    <citation type="submission" date="2022-10" db="EMBL/GenBank/DDBJ databases">
        <title>Luteolibacter sp. GHJ8, whole genome shotgun sequencing project.</title>
        <authorList>
            <person name="Zhao G."/>
            <person name="Shen L."/>
        </authorList>
    </citation>
    <scope>NUCLEOTIDE SEQUENCE</scope>
    <source>
        <strain evidence="2">GHJ8</strain>
    </source>
</reference>
<sequence>MIFQRLRPGLIALALAILLPACSSIDRSHRSENSRYLPGPPAKLQTPVYILNDDAGRRVDLVGAVHIGDKSYYQALNRRFRDYDAVLVEGVGDPGKRKKGSPGSEGFRSLVHQDFRMSFQGEEIDYGRPNIVHADFTNAAYAAARKQHGLGDRTSEPGNEAVVMMRLRIIDWGVSKVQRASAVSVHASAQKFPGGKADYQVDVVERERIALDVLERQLAAGKRNLCIFYGSGHLPTLRDKLLDRGWKLEGVEWLDAWVIPHEL</sequence>
<evidence type="ECO:0000313" key="2">
    <source>
        <dbReference type="EMBL" id="MCW1914479.1"/>
    </source>
</evidence>
<dbReference type="PANTHER" id="PTHR35757">
    <property type="entry name" value="THERMOSOME SUBUNIT GAMMA"/>
    <property type="match status" value="1"/>
</dbReference>
<gene>
    <name evidence="2" type="ORF">OJ996_12900</name>
</gene>
<organism evidence="2 3">
    <name type="scientific">Luteolibacter rhizosphaerae</name>
    <dbReference type="NCBI Taxonomy" id="2989719"/>
    <lineage>
        <taxon>Bacteria</taxon>
        <taxon>Pseudomonadati</taxon>
        <taxon>Verrucomicrobiota</taxon>
        <taxon>Verrucomicrobiia</taxon>
        <taxon>Verrucomicrobiales</taxon>
        <taxon>Verrucomicrobiaceae</taxon>
        <taxon>Luteolibacter</taxon>
    </lineage>
</organism>
<name>A0ABT3G3Q6_9BACT</name>
<evidence type="ECO:0000313" key="3">
    <source>
        <dbReference type="Proteomes" id="UP001165653"/>
    </source>
</evidence>
<dbReference type="RefSeq" id="WP_264514010.1">
    <property type="nucleotide sequence ID" value="NZ_JAPDDR010000006.1"/>
</dbReference>
<dbReference type="Proteomes" id="UP001165653">
    <property type="component" value="Unassembled WGS sequence"/>
</dbReference>
<evidence type="ECO:0000256" key="1">
    <source>
        <dbReference type="SAM" id="SignalP"/>
    </source>
</evidence>
<protein>
    <submittedName>
        <fullName evidence="2">Uncharacterized protein</fullName>
    </submittedName>
</protein>
<proteinExistence type="predicted"/>
<feature type="signal peptide" evidence="1">
    <location>
        <begin position="1"/>
        <end position="23"/>
    </location>
</feature>
<comment type="caution">
    <text evidence="2">The sequence shown here is derived from an EMBL/GenBank/DDBJ whole genome shotgun (WGS) entry which is preliminary data.</text>
</comment>
<keyword evidence="1" id="KW-0732">Signal</keyword>
<dbReference type="EMBL" id="JAPDDR010000006">
    <property type="protein sequence ID" value="MCW1914479.1"/>
    <property type="molecule type" value="Genomic_DNA"/>
</dbReference>
<accession>A0ABT3G3Q6</accession>
<keyword evidence="3" id="KW-1185">Reference proteome</keyword>